<accession>A0A031FYX4</accession>
<comment type="caution">
    <text evidence="1">The sequence shown here is derived from an EMBL/GenBank/DDBJ whole genome shotgun (WGS) entry which is preliminary data.</text>
</comment>
<keyword evidence="2" id="KW-1185">Reference proteome</keyword>
<evidence type="ECO:0000313" key="2">
    <source>
        <dbReference type="Proteomes" id="UP000024001"/>
    </source>
</evidence>
<reference evidence="1 2" key="1">
    <citation type="submission" date="2014-03" db="EMBL/GenBank/DDBJ databases">
        <title>Draft Genome Sequences of 13 Willow Endophytes.</title>
        <authorList>
            <person name="Gan H.Y."/>
            <person name="Gan H.M."/>
            <person name="Savka M.A."/>
            <person name="Hudson A.O."/>
        </authorList>
    </citation>
    <scope>NUCLEOTIDE SEQUENCE [LARGE SCALE GENOMIC DNA]</scope>
    <source>
        <strain evidence="1 2">RIT293</strain>
    </source>
</reference>
<sequence length="137" mass="14918">MPTWLEHLCHSLIGRTRSHDDLPDLRDLPTSRVEVERTYYLVDDPERRTRDDRLYVLRVGRGRTRRAVDVAVHSNGRVVGFLPADSAAALAAPLARLGGAAVVNGAGPRPGTTRLRVDLPSAAAMQSVPRADEFAAA</sequence>
<gene>
    <name evidence="1" type="ORF">BW34_00034</name>
</gene>
<dbReference type="PATRIC" id="fig|273677.3.peg.32"/>
<evidence type="ECO:0000313" key="1">
    <source>
        <dbReference type="EMBL" id="EZP29421.1"/>
    </source>
</evidence>
<dbReference type="EMBL" id="JFYO01000001">
    <property type="protein sequence ID" value="EZP29421.1"/>
    <property type="molecule type" value="Genomic_DNA"/>
</dbReference>
<dbReference type="GO" id="GO:0016787">
    <property type="term" value="F:hydrolase activity"/>
    <property type="evidence" value="ECO:0007669"/>
    <property type="project" value="UniProtKB-KW"/>
</dbReference>
<dbReference type="RefSeq" id="WP_036308446.1">
    <property type="nucleotide sequence ID" value="NZ_JFYO01000001.1"/>
</dbReference>
<protein>
    <submittedName>
        <fullName evidence="1">Zn-dependent hydrolase, including glyoxylase</fullName>
    </submittedName>
</protein>
<proteinExistence type="predicted"/>
<keyword evidence="1" id="KW-0378">Hydrolase</keyword>
<dbReference type="OrthoDB" id="5080856at2"/>
<dbReference type="AlphaFoldDB" id="A0A031FYX4"/>
<dbReference type="Proteomes" id="UP000024001">
    <property type="component" value="Unassembled WGS sequence"/>
</dbReference>
<organism evidence="1 2">
    <name type="scientific">Microbacterium oleivorans</name>
    <dbReference type="NCBI Taxonomy" id="273677"/>
    <lineage>
        <taxon>Bacteria</taxon>
        <taxon>Bacillati</taxon>
        <taxon>Actinomycetota</taxon>
        <taxon>Actinomycetes</taxon>
        <taxon>Micrococcales</taxon>
        <taxon>Microbacteriaceae</taxon>
        <taxon>Microbacterium</taxon>
    </lineage>
</organism>
<name>A0A031FYX4_9MICO</name>